<proteinExistence type="predicted"/>
<dbReference type="Proteomes" id="UP000290289">
    <property type="component" value="Chromosome 11"/>
</dbReference>
<feature type="non-terminal residue" evidence="1">
    <location>
        <position position="1"/>
    </location>
</feature>
<dbReference type="AlphaFoldDB" id="A0A498IKI1"/>
<gene>
    <name evidence="1" type="ORF">DVH24_002437</name>
</gene>
<name>A0A498IKI1_MALDO</name>
<organism evidence="1 2">
    <name type="scientific">Malus domestica</name>
    <name type="common">Apple</name>
    <name type="synonym">Pyrus malus</name>
    <dbReference type="NCBI Taxonomy" id="3750"/>
    <lineage>
        <taxon>Eukaryota</taxon>
        <taxon>Viridiplantae</taxon>
        <taxon>Streptophyta</taxon>
        <taxon>Embryophyta</taxon>
        <taxon>Tracheophyta</taxon>
        <taxon>Spermatophyta</taxon>
        <taxon>Magnoliopsida</taxon>
        <taxon>eudicotyledons</taxon>
        <taxon>Gunneridae</taxon>
        <taxon>Pentapetalae</taxon>
        <taxon>rosids</taxon>
        <taxon>fabids</taxon>
        <taxon>Rosales</taxon>
        <taxon>Rosaceae</taxon>
        <taxon>Amygdaloideae</taxon>
        <taxon>Maleae</taxon>
        <taxon>Malus</taxon>
    </lineage>
</organism>
<reference evidence="1 2" key="1">
    <citation type="submission" date="2018-10" db="EMBL/GenBank/DDBJ databases">
        <title>A high-quality apple genome assembly.</title>
        <authorList>
            <person name="Hu J."/>
        </authorList>
    </citation>
    <scope>NUCLEOTIDE SEQUENCE [LARGE SCALE GENOMIC DNA]</scope>
    <source>
        <strain evidence="2">cv. HFTH1</strain>
        <tissue evidence="1">Young leaf</tissue>
    </source>
</reference>
<comment type="caution">
    <text evidence="1">The sequence shown here is derived from an EMBL/GenBank/DDBJ whole genome shotgun (WGS) entry which is preliminary data.</text>
</comment>
<accession>A0A498IKI1</accession>
<dbReference type="EMBL" id="RDQH01000337">
    <property type="protein sequence ID" value="RXH82665.1"/>
    <property type="molecule type" value="Genomic_DNA"/>
</dbReference>
<sequence>RDQLLQNPCSKVLNVQTRRKILLQLVGLLGIKHTKCVKEILDLMDLLRHFAYCSVETGGCEFSLKVRGGYQHARSLILLQPASELFLLLSDISSTTWCAALRGRTSSSKSRV</sequence>
<evidence type="ECO:0000313" key="2">
    <source>
        <dbReference type="Proteomes" id="UP000290289"/>
    </source>
</evidence>
<evidence type="ECO:0000313" key="1">
    <source>
        <dbReference type="EMBL" id="RXH82665.1"/>
    </source>
</evidence>
<protein>
    <submittedName>
        <fullName evidence="1">Uncharacterized protein</fullName>
    </submittedName>
</protein>
<keyword evidence="2" id="KW-1185">Reference proteome</keyword>